<dbReference type="RefSeq" id="WP_203005825.1">
    <property type="nucleotide sequence ID" value="NZ_JADWYU010000103.1"/>
</dbReference>
<keyword evidence="3" id="KW-1185">Reference proteome</keyword>
<dbReference type="PIRSF" id="PIRSF021603">
    <property type="entry name" value="UCP21603_acetyltransf"/>
    <property type="match status" value="1"/>
</dbReference>
<dbReference type="InterPro" id="IPR016181">
    <property type="entry name" value="Acyl_CoA_acyltransferase"/>
</dbReference>
<dbReference type="Proteomes" id="UP000604475">
    <property type="component" value="Unassembled WGS sequence"/>
</dbReference>
<proteinExistence type="predicted"/>
<dbReference type="Pfam" id="PF00583">
    <property type="entry name" value="Acetyltransf_1"/>
    <property type="match status" value="1"/>
</dbReference>
<dbReference type="InterPro" id="IPR016794">
    <property type="entry name" value="UCP21603_acetyltransf"/>
</dbReference>
<evidence type="ECO:0000259" key="1">
    <source>
        <dbReference type="PROSITE" id="PS51186"/>
    </source>
</evidence>
<dbReference type="Gene3D" id="3.40.630.30">
    <property type="match status" value="1"/>
</dbReference>
<comment type="caution">
    <text evidence="2">The sequence shown here is derived from an EMBL/GenBank/DDBJ whole genome shotgun (WGS) entry which is preliminary data.</text>
</comment>
<reference evidence="2" key="1">
    <citation type="submission" date="2020-12" db="EMBL/GenBank/DDBJ databases">
        <title>Genomic characterization of non-nitrogen-fixing Frankia strains.</title>
        <authorList>
            <person name="Carlos-Shanley C."/>
            <person name="Guerra T."/>
            <person name="Hahn D."/>
        </authorList>
    </citation>
    <scope>NUCLEOTIDE SEQUENCE</scope>
    <source>
        <strain evidence="2">CN6</strain>
    </source>
</reference>
<dbReference type="InterPro" id="IPR000182">
    <property type="entry name" value="GNAT_dom"/>
</dbReference>
<dbReference type="PANTHER" id="PTHR43072:SF54">
    <property type="entry name" value="GCN5-RELATED N-ACETYLTRANSFERASE"/>
    <property type="match status" value="1"/>
</dbReference>
<dbReference type="AlphaFoldDB" id="A0A937US92"/>
<evidence type="ECO:0000313" key="3">
    <source>
        <dbReference type="Proteomes" id="UP000604475"/>
    </source>
</evidence>
<organism evidence="2 3">
    <name type="scientific">Frankia nepalensis</name>
    <dbReference type="NCBI Taxonomy" id="1836974"/>
    <lineage>
        <taxon>Bacteria</taxon>
        <taxon>Bacillati</taxon>
        <taxon>Actinomycetota</taxon>
        <taxon>Actinomycetes</taxon>
        <taxon>Frankiales</taxon>
        <taxon>Frankiaceae</taxon>
        <taxon>Frankia</taxon>
    </lineage>
</organism>
<gene>
    <name evidence="2" type="ORF">I7412_16040</name>
</gene>
<dbReference type="GO" id="GO:0016747">
    <property type="term" value="F:acyltransferase activity, transferring groups other than amino-acyl groups"/>
    <property type="evidence" value="ECO:0007669"/>
    <property type="project" value="InterPro"/>
</dbReference>
<dbReference type="InterPro" id="IPR025289">
    <property type="entry name" value="DUF4081"/>
</dbReference>
<protein>
    <submittedName>
        <fullName evidence="2">GNAT family N-acetyltransferase</fullName>
    </submittedName>
</protein>
<dbReference type="SUPFAM" id="SSF55729">
    <property type="entry name" value="Acyl-CoA N-acyltransferases (Nat)"/>
    <property type="match status" value="1"/>
</dbReference>
<dbReference type="Pfam" id="PF13312">
    <property type="entry name" value="DUF4081"/>
    <property type="match status" value="1"/>
</dbReference>
<sequence length="283" mass="30404">MGLPLRSTPVRLLDDRDLPAVRQLLARDPVTDVFVASRVEACGLDPWRLGAEVWGHIVDGRIAALCYSGANLWPVGAGPASVRLFAERARRAGRRCSSIVGEAGSVAELWRHLEPAWGPAREVRAEQPLLVIDGPPLIAPDRLVRLVRPDELDVLLPASVAMFTEEIGVSPVGADGGTLYRARVAEFIGQRRSFARIEDGRVLFKAEIGAVAGGVCQVQGVWVDPSMRGRGLGAAGTASVVALAQSMYAPVVSLYVNDFNLPARRAYARVGFDRVGTFASVLF</sequence>
<feature type="domain" description="N-acetyltransferase" evidence="1">
    <location>
        <begin position="142"/>
        <end position="283"/>
    </location>
</feature>
<dbReference type="PROSITE" id="PS51186">
    <property type="entry name" value="GNAT"/>
    <property type="match status" value="1"/>
</dbReference>
<evidence type="ECO:0000313" key="2">
    <source>
        <dbReference type="EMBL" id="MBL7628636.1"/>
    </source>
</evidence>
<dbReference type="EMBL" id="JAEACQ010000193">
    <property type="protein sequence ID" value="MBL7628636.1"/>
    <property type="molecule type" value="Genomic_DNA"/>
</dbReference>
<accession>A0A937US92</accession>
<name>A0A937US92_9ACTN</name>
<dbReference type="PANTHER" id="PTHR43072">
    <property type="entry name" value="N-ACETYLTRANSFERASE"/>
    <property type="match status" value="1"/>
</dbReference>